<sequence>MPATGWEVQAGGGGEGRLAGRFSRRLICIGARRGRGPRRHKAAAARPGVLFAFGSISARSPCSGGGVGCSLTCLLCLPREGALRLRPPPSQPASQPPAPPGLAMAVEKEKKSCGQVMHEWKEFVWNPRTHQFMGRTGSSWGEAWRRRAGGVRKTQGLWPPPTPTPHPSPSGWEKLAPELSIGVRGGSPFPRGACTPTPSCNGGGGARKAGGLRERALPCPPPGGGALQSLARNGSRRLRLMAMEATGRRGGGGLKGSSLSGGVSNEGRGRPRSSRVGRGGFSFPPLPSDSPIFPPPLIWTGRGVLKEAPFPGGSQTRGRGVLDSPGRGRGGFSFPLPSDSPPLSSPPPLISTGEGGQERTQAPPVMPTKAKAGGRRSRHPPSTPTPAPIPPVLASLPADRASPDAGWEMRGCAVGAGAECVSLCVRVCVGGM</sequence>
<keyword evidence="3" id="KW-1185">Reference proteome</keyword>
<dbReference type="EMBL" id="JAOTOJ010000008">
    <property type="protein sequence ID" value="KAK9398343.1"/>
    <property type="molecule type" value="Genomic_DNA"/>
</dbReference>
<feature type="region of interest" description="Disordered" evidence="1">
    <location>
        <begin position="244"/>
        <end position="294"/>
    </location>
</feature>
<evidence type="ECO:0000313" key="3">
    <source>
        <dbReference type="Proteomes" id="UP001474421"/>
    </source>
</evidence>
<reference evidence="2 3" key="1">
    <citation type="journal article" date="2024" name="Proc. Natl. Acad. Sci. U.S.A.">
        <title>The genetic regulatory architecture and epigenomic basis for age-related changes in rattlesnake venom.</title>
        <authorList>
            <person name="Hogan M.P."/>
            <person name="Holding M.L."/>
            <person name="Nystrom G.S."/>
            <person name="Colston T.J."/>
            <person name="Bartlett D.A."/>
            <person name="Mason A.J."/>
            <person name="Ellsworth S.A."/>
            <person name="Rautsaw R.M."/>
            <person name="Lawrence K.C."/>
            <person name="Strickland J.L."/>
            <person name="He B."/>
            <person name="Fraser P."/>
            <person name="Margres M.J."/>
            <person name="Gilbert D.M."/>
            <person name="Gibbs H.L."/>
            <person name="Parkinson C.L."/>
            <person name="Rokyta D.R."/>
        </authorList>
    </citation>
    <scope>NUCLEOTIDE SEQUENCE [LARGE SCALE GENOMIC DNA]</scope>
    <source>
        <strain evidence="2">DRR0105</strain>
    </source>
</reference>
<dbReference type="PROSITE" id="PS00390">
    <property type="entry name" value="ATPASE_NA_K_BETA_1"/>
    <property type="match status" value="1"/>
</dbReference>
<dbReference type="GO" id="GO:0005890">
    <property type="term" value="C:sodium:potassium-exchanging ATPase complex"/>
    <property type="evidence" value="ECO:0007669"/>
    <property type="project" value="InterPro"/>
</dbReference>
<evidence type="ECO:0000313" key="2">
    <source>
        <dbReference type="EMBL" id="KAK9398343.1"/>
    </source>
</evidence>
<feature type="region of interest" description="Disordered" evidence="1">
    <location>
        <begin position="152"/>
        <end position="171"/>
    </location>
</feature>
<name>A0AAW1B9V5_CROAD</name>
<feature type="compositionally biased region" description="Pro residues" evidence="1">
    <location>
        <begin position="381"/>
        <end position="391"/>
    </location>
</feature>
<dbReference type="GO" id="GO:0006813">
    <property type="term" value="P:potassium ion transport"/>
    <property type="evidence" value="ECO:0007669"/>
    <property type="project" value="InterPro"/>
</dbReference>
<organism evidence="2 3">
    <name type="scientific">Crotalus adamanteus</name>
    <name type="common">Eastern diamondback rattlesnake</name>
    <dbReference type="NCBI Taxonomy" id="8729"/>
    <lineage>
        <taxon>Eukaryota</taxon>
        <taxon>Metazoa</taxon>
        <taxon>Chordata</taxon>
        <taxon>Craniata</taxon>
        <taxon>Vertebrata</taxon>
        <taxon>Euteleostomi</taxon>
        <taxon>Lepidosauria</taxon>
        <taxon>Squamata</taxon>
        <taxon>Bifurcata</taxon>
        <taxon>Unidentata</taxon>
        <taxon>Episquamata</taxon>
        <taxon>Toxicofera</taxon>
        <taxon>Serpentes</taxon>
        <taxon>Colubroidea</taxon>
        <taxon>Viperidae</taxon>
        <taxon>Crotalinae</taxon>
        <taxon>Crotalus</taxon>
    </lineage>
</organism>
<feature type="compositionally biased region" description="Pro residues" evidence="1">
    <location>
        <begin position="338"/>
        <end position="349"/>
    </location>
</feature>
<protein>
    <submittedName>
        <fullName evidence="2">Sodium/potassium-transporting ATPase subunit beta-2-like</fullName>
    </submittedName>
</protein>
<dbReference type="GO" id="GO:0006814">
    <property type="term" value="P:sodium ion transport"/>
    <property type="evidence" value="ECO:0007669"/>
    <property type="project" value="InterPro"/>
</dbReference>
<dbReference type="Gene3D" id="1.20.5.170">
    <property type="match status" value="1"/>
</dbReference>
<evidence type="ECO:0000256" key="1">
    <source>
        <dbReference type="SAM" id="MobiDB-lite"/>
    </source>
</evidence>
<gene>
    <name evidence="2" type="ORF">NXF25_021704</name>
</gene>
<dbReference type="Pfam" id="PF00287">
    <property type="entry name" value="Na_K-ATPase"/>
    <property type="match status" value="1"/>
</dbReference>
<dbReference type="InterPro" id="IPR000402">
    <property type="entry name" value="Na/K_ATPase_sub_beta"/>
</dbReference>
<dbReference type="AlphaFoldDB" id="A0AAW1B9V5"/>
<proteinExistence type="predicted"/>
<feature type="compositionally biased region" description="Pro residues" evidence="1">
    <location>
        <begin position="284"/>
        <end position="294"/>
    </location>
</feature>
<feature type="compositionally biased region" description="Pro residues" evidence="1">
    <location>
        <begin position="158"/>
        <end position="168"/>
    </location>
</feature>
<dbReference type="Proteomes" id="UP001474421">
    <property type="component" value="Unassembled WGS sequence"/>
</dbReference>
<feature type="region of interest" description="Disordered" evidence="1">
    <location>
        <begin position="308"/>
        <end position="400"/>
    </location>
</feature>
<accession>A0AAW1B9V5</accession>
<comment type="caution">
    <text evidence="2">The sequence shown here is derived from an EMBL/GenBank/DDBJ whole genome shotgun (WGS) entry which is preliminary data.</text>
</comment>